<dbReference type="eggNOG" id="COG3167">
    <property type="taxonomic scope" value="Bacteria"/>
</dbReference>
<dbReference type="OrthoDB" id="9802133at2"/>
<keyword evidence="1" id="KW-0175">Coiled coil</keyword>
<accession>H8L078</accession>
<dbReference type="AlphaFoldDB" id="H8L078"/>
<dbReference type="RefSeq" id="WP_014404119.1">
    <property type="nucleotide sequence ID" value="NC_017033.1"/>
</dbReference>
<evidence type="ECO:0000256" key="1">
    <source>
        <dbReference type="SAM" id="Coils"/>
    </source>
</evidence>
<dbReference type="HOGENOM" id="CLU_102444_1_0_6"/>
<dbReference type="InterPro" id="IPR014717">
    <property type="entry name" value="Transl_elong_EF1B/ribsomal_bS6"/>
</dbReference>
<dbReference type="Gene3D" id="3.30.70.60">
    <property type="match status" value="1"/>
</dbReference>
<dbReference type="PANTHER" id="PTHR39555">
    <property type="entry name" value="FIMBRIAL ASSEMBLY PROTEIN PILO-LIKE PROTEIN-RELATED"/>
    <property type="match status" value="1"/>
</dbReference>
<reference evidence="3" key="1">
    <citation type="submission" date="2012-02" db="EMBL/GenBank/DDBJ databases">
        <title>The complete genome of Frateuria aurantia DSM 6220.</title>
        <authorList>
            <consortium name="US DOE Joint Genome Institute (JGI-PGF)"/>
            <person name="Lucas S."/>
            <person name="Copeland A."/>
            <person name="Lapidus A."/>
            <person name="Glavina del Rio T."/>
            <person name="Dalin E."/>
            <person name="Tice H."/>
            <person name="Bruce D."/>
            <person name="Goodwin L."/>
            <person name="Pitluck S."/>
            <person name="Peters L."/>
            <person name="Ovchinnikova G."/>
            <person name="Teshima H."/>
            <person name="Kyrpides N."/>
            <person name="Mavromatis K."/>
            <person name="Ivanova N."/>
            <person name="Brettin T."/>
            <person name="Detter J.C."/>
            <person name="Han C."/>
            <person name="Larimer F."/>
            <person name="Land M."/>
            <person name="Hauser L."/>
            <person name="Markowitz V."/>
            <person name="Cheng J.-F."/>
            <person name="Hugenholtz P."/>
            <person name="Woyke T."/>
            <person name="Wu D."/>
            <person name="Brambilla E."/>
            <person name="Klenk H.-P."/>
            <person name="Eisen J.A."/>
        </authorList>
    </citation>
    <scope>NUCLEOTIDE SEQUENCE</scope>
    <source>
        <strain evidence="3">DSM 6220</strain>
    </source>
</reference>
<gene>
    <name evidence="3" type="ordered locus">Fraau_2780</name>
</gene>
<dbReference type="Pfam" id="PF04350">
    <property type="entry name" value="PilO"/>
    <property type="match status" value="1"/>
</dbReference>
<evidence type="ECO:0000313" key="3">
    <source>
        <dbReference type="EMBL" id="AFC87116.1"/>
    </source>
</evidence>
<dbReference type="STRING" id="767434.Fraau_2780"/>
<proteinExistence type="predicted"/>
<dbReference type="KEGG" id="fau:Fraau_2780"/>
<organism evidence="3 4">
    <name type="scientific">Frateuria aurantia (strain ATCC 33424 / DSM 6220 / KCTC 2777 / LMG 1558 / NBRC 3245 / NCIMB 13370)</name>
    <name type="common">Acetobacter aurantius</name>
    <dbReference type="NCBI Taxonomy" id="767434"/>
    <lineage>
        <taxon>Bacteria</taxon>
        <taxon>Pseudomonadati</taxon>
        <taxon>Pseudomonadota</taxon>
        <taxon>Gammaproteobacteria</taxon>
        <taxon>Lysobacterales</taxon>
        <taxon>Rhodanobacteraceae</taxon>
        <taxon>Frateuria</taxon>
    </lineage>
</organism>
<evidence type="ECO:0000313" key="4">
    <source>
        <dbReference type="Proteomes" id="UP000005234"/>
    </source>
</evidence>
<dbReference type="PANTHER" id="PTHR39555:SF1">
    <property type="entry name" value="TYPE IV PILUS INNER MEMBRANE COMPONENT PILO"/>
    <property type="match status" value="1"/>
</dbReference>
<dbReference type="GO" id="GO:0043683">
    <property type="term" value="P:type IV pilus assembly"/>
    <property type="evidence" value="ECO:0007669"/>
    <property type="project" value="InterPro"/>
</dbReference>
<protein>
    <submittedName>
        <fullName evidence="3">Tfp pilus assembly protein PilO</fullName>
    </submittedName>
</protein>
<name>H8L078_FRAAD</name>
<dbReference type="Proteomes" id="UP000005234">
    <property type="component" value="Chromosome"/>
</dbReference>
<dbReference type="GO" id="GO:0043107">
    <property type="term" value="P:type IV pilus-dependent motility"/>
    <property type="evidence" value="ECO:0007669"/>
    <property type="project" value="InterPro"/>
</dbReference>
<dbReference type="Gene3D" id="1.10.287.540">
    <property type="entry name" value="Helix hairpin bin"/>
    <property type="match status" value="1"/>
</dbReference>
<evidence type="ECO:0000256" key="2">
    <source>
        <dbReference type="SAM" id="Phobius"/>
    </source>
</evidence>
<feature type="transmembrane region" description="Helical" evidence="2">
    <location>
        <begin position="21"/>
        <end position="41"/>
    </location>
</feature>
<dbReference type="InterPro" id="IPR007445">
    <property type="entry name" value="PilO"/>
</dbReference>
<dbReference type="EMBL" id="CP003350">
    <property type="protein sequence ID" value="AFC87116.1"/>
    <property type="molecule type" value="Genomic_DNA"/>
</dbReference>
<keyword evidence="2" id="KW-0472">Membrane</keyword>
<feature type="coiled-coil region" evidence="1">
    <location>
        <begin position="60"/>
        <end position="94"/>
    </location>
</feature>
<keyword evidence="2" id="KW-1133">Transmembrane helix</keyword>
<sequence length="214" mass="24133">MRFIDELRSLDRHDVAGWPLHIKRFFIGLVFVLIVFFGWYLHVSDQQESLAASRAHEEQLKQEYAQKQGMSANLEALRKQLQQMQVLLKQLLRQLPGKTEMPELLTDISQSAQSAGLGTESFQPGAELIKDFYAEMPIQLQMIGSYHQFGSFISSVASLHRVVILTMHDVSLTPVTKLGNASTGQLMLQGTVTTYRYVDEGERGPSRSAPGRRP</sequence>
<keyword evidence="4" id="KW-1185">Reference proteome</keyword>
<keyword evidence="2" id="KW-0812">Transmembrane</keyword>
<dbReference type="PIRSF" id="PIRSF016482">
    <property type="entry name" value="PilO"/>
    <property type="match status" value="1"/>
</dbReference>